<evidence type="ECO:0000256" key="3">
    <source>
        <dbReference type="ARBA" id="ARBA00022692"/>
    </source>
</evidence>
<dbReference type="PANTHER" id="PTHR14939">
    <property type="entry name" value="F-BOX ONLY PROTEIN 22"/>
    <property type="match status" value="1"/>
</dbReference>
<evidence type="ECO:0000313" key="8">
    <source>
        <dbReference type="EMBL" id="MBR7828054.1"/>
    </source>
</evidence>
<keyword evidence="3" id="KW-0812">Transmembrane</keyword>
<dbReference type="InterPro" id="IPR019494">
    <property type="entry name" value="FIST_C"/>
</dbReference>
<evidence type="ECO:0000256" key="4">
    <source>
        <dbReference type="ARBA" id="ARBA00022989"/>
    </source>
</evidence>
<comment type="caution">
    <text evidence="8">The sequence shown here is derived from an EMBL/GenBank/DDBJ whole genome shotgun (WGS) entry which is preliminary data.</text>
</comment>
<evidence type="ECO:0000259" key="7">
    <source>
        <dbReference type="SMART" id="SM01204"/>
    </source>
</evidence>
<comment type="subcellular location">
    <subcellularLocation>
        <location evidence="1">Cell membrane</location>
        <topology evidence="1">Multi-pass membrane protein</topology>
    </subcellularLocation>
</comment>
<dbReference type="GO" id="GO:0005886">
    <property type="term" value="C:plasma membrane"/>
    <property type="evidence" value="ECO:0007669"/>
    <property type="project" value="UniProtKB-SubCell"/>
</dbReference>
<dbReference type="Pfam" id="PF08495">
    <property type="entry name" value="FIST"/>
    <property type="match status" value="1"/>
</dbReference>
<feature type="domain" description="FIST" evidence="6">
    <location>
        <begin position="32"/>
        <end position="245"/>
    </location>
</feature>
<keyword evidence="2" id="KW-1003">Cell membrane</keyword>
<sequence length="414" mass="42366">MSRFGAALAADSDAARAARRAAHGALGRVAGAPDLVVVTAALADPEAADAVAAAVAEQVAATGNDRCAVVGTMAEAVMGETSLGEALEPGQTSVAVWAARLPGGRVRPFRLHSHREARPFEGMSADFPPNGAIAIGGLPEPWPDERAALLFADPYSFPIDGFLARCNTLLPGLPFVGGLAPGPAGYGSARLLLGSEAYATGAVGVLLGGDVHTAIAVSQGCRAIGPAMTVTAAEGDVLLGLAGRPAYGRLLEILRELPEEVREQASTGLHLGIALNEYAEFHDSGDFLIRGVVDVLPERDAIRVGDRVEVGQTVRFQVRDAASAAGQLRAVLRETRRRPGCASIGGALLVSCHGRAAGLFPPPFGAAHDLRTVCAELGTGAVAGFFGTGEIGPVGGRNHLHGYTASVLAFAETE</sequence>
<dbReference type="PIRSF" id="PIRSF018953">
    <property type="entry name" value="UCP018953"/>
    <property type="match status" value="1"/>
</dbReference>
<dbReference type="SMART" id="SM00897">
    <property type="entry name" value="FIST"/>
    <property type="match status" value="1"/>
</dbReference>
<feature type="domain" description="FIST C-domain" evidence="7">
    <location>
        <begin position="246"/>
        <end position="394"/>
    </location>
</feature>
<keyword evidence="9" id="KW-1185">Reference proteome</keyword>
<protein>
    <submittedName>
        <fullName evidence="8">FIST C-terminal domain-containing protein</fullName>
    </submittedName>
</protein>
<dbReference type="Pfam" id="PF10442">
    <property type="entry name" value="FIST_C"/>
    <property type="match status" value="1"/>
</dbReference>
<name>A0A941EFD1_9ACTN</name>
<dbReference type="EMBL" id="JAGSOH010000048">
    <property type="protein sequence ID" value="MBR7828054.1"/>
    <property type="molecule type" value="Genomic_DNA"/>
</dbReference>
<keyword evidence="4" id="KW-1133">Transmembrane helix</keyword>
<dbReference type="Proteomes" id="UP000676325">
    <property type="component" value="Unassembled WGS sequence"/>
</dbReference>
<dbReference type="InterPro" id="IPR013702">
    <property type="entry name" value="FIST_domain_N"/>
</dbReference>
<reference evidence="8" key="1">
    <citation type="submission" date="2021-04" db="EMBL/GenBank/DDBJ databases">
        <title>Genome based classification of Actinospica acidithermotolerans sp. nov., an actinobacterium isolated from an Indonesian hot spring.</title>
        <authorList>
            <person name="Kusuma A.B."/>
            <person name="Putra K.E."/>
            <person name="Nafisah S."/>
            <person name="Loh J."/>
            <person name="Nouioui I."/>
            <person name="Goodfellow M."/>
        </authorList>
    </citation>
    <scope>NUCLEOTIDE SEQUENCE</scope>
    <source>
        <strain evidence="8">MGRD01-02</strain>
    </source>
</reference>
<dbReference type="InterPro" id="IPR016741">
    <property type="entry name" value="UCP018953"/>
</dbReference>
<evidence type="ECO:0000259" key="6">
    <source>
        <dbReference type="SMART" id="SM00897"/>
    </source>
</evidence>
<keyword evidence="5" id="KW-0472">Membrane</keyword>
<dbReference type="PANTHER" id="PTHR14939:SF5">
    <property type="entry name" value="F-BOX ONLY PROTEIN 22"/>
    <property type="match status" value="1"/>
</dbReference>
<dbReference type="RefSeq" id="WP_212519196.1">
    <property type="nucleotide sequence ID" value="NZ_JAGSOH010000048.1"/>
</dbReference>
<dbReference type="SMART" id="SM01204">
    <property type="entry name" value="FIST_C"/>
    <property type="match status" value="1"/>
</dbReference>
<evidence type="ECO:0000313" key="9">
    <source>
        <dbReference type="Proteomes" id="UP000676325"/>
    </source>
</evidence>
<proteinExistence type="predicted"/>
<organism evidence="8 9">
    <name type="scientific">Actinospica acidithermotolerans</name>
    <dbReference type="NCBI Taxonomy" id="2828514"/>
    <lineage>
        <taxon>Bacteria</taxon>
        <taxon>Bacillati</taxon>
        <taxon>Actinomycetota</taxon>
        <taxon>Actinomycetes</taxon>
        <taxon>Catenulisporales</taxon>
        <taxon>Actinospicaceae</taxon>
        <taxon>Actinospica</taxon>
    </lineage>
</organism>
<evidence type="ECO:0000256" key="2">
    <source>
        <dbReference type="ARBA" id="ARBA00022475"/>
    </source>
</evidence>
<evidence type="ECO:0000256" key="1">
    <source>
        <dbReference type="ARBA" id="ARBA00004651"/>
    </source>
</evidence>
<evidence type="ECO:0000256" key="5">
    <source>
        <dbReference type="ARBA" id="ARBA00023136"/>
    </source>
</evidence>
<accession>A0A941EFD1</accession>
<dbReference type="AlphaFoldDB" id="A0A941EFD1"/>
<gene>
    <name evidence="8" type="ORF">KDK95_17185</name>
</gene>